<evidence type="ECO:0000313" key="1">
    <source>
        <dbReference type="EMBL" id="RKF78443.1"/>
    </source>
</evidence>
<comment type="caution">
    <text evidence="1">The sequence shown here is derived from an EMBL/GenBank/DDBJ whole genome shotgun (WGS) entry which is preliminary data.</text>
</comment>
<evidence type="ECO:0000313" key="2">
    <source>
        <dbReference type="Proteomes" id="UP000283383"/>
    </source>
</evidence>
<proteinExistence type="predicted"/>
<accession>A0A420IV80</accession>
<name>A0A420IV80_9PEZI</name>
<dbReference type="AlphaFoldDB" id="A0A420IV80"/>
<protein>
    <submittedName>
        <fullName evidence="1">Uncharacterized protein</fullName>
    </submittedName>
</protein>
<feature type="non-terminal residue" evidence="1">
    <location>
        <position position="70"/>
    </location>
</feature>
<sequence>MGKTLRSIPSGSSKRTYNNGYITLMVIKYEMSEYTDILLWKDFREDFEGWTLENFKIGNRTVLKKLRDYL</sequence>
<organism evidence="1 2">
    <name type="scientific">Golovinomyces cichoracearum</name>
    <dbReference type="NCBI Taxonomy" id="62708"/>
    <lineage>
        <taxon>Eukaryota</taxon>
        <taxon>Fungi</taxon>
        <taxon>Dikarya</taxon>
        <taxon>Ascomycota</taxon>
        <taxon>Pezizomycotina</taxon>
        <taxon>Leotiomycetes</taxon>
        <taxon>Erysiphales</taxon>
        <taxon>Erysiphaceae</taxon>
        <taxon>Golovinomyces</taxon>
    </lineage>
</organism>
<dbReference type="EMBL" id="MCBQ01006445">
    <property type="protein sequence ID" value="RKF78443.1"/>
    <property type="molecule type" value="Genomic_DNA"/>
</dbReference>
<gene>
    <name evidence="1" type="ORF">GcM3_064032</name>
</gene>
<dbReference type="Proteomes" id="UP000283383">
    <property type="component" value="Unassembled WGS sequence"/>
</dbReference>
<reference evidence="1 2" key="1">
    <citation type="journal article" date="2018" name="BMC Genomics">
        <title>Comparative genome analyses reveal sequence features reflecting distinct modes of host-adaptation between dicot and monocot powdery mildew.</title>
        <authorList>
            <person name="Wu Y."/>
            <person name="Ma X."/>
            <person name="Pan Z."/>
            <person name="Kale S.D."/>
            <person name="Song Y."/>
            <person name="King H."/>
            <person name="Zhang Q."/>
            <person name="Presley C."/>
            <person name="Deng X."/>
            <person name="Wei C.I."/>
            <person name="Xiao S."/>
        </authorList>
    </citation>
    <scope>NUCLEOTIDE SEQUENCE [LARGE SCALE GENOMIC DNA]</scope>
    <source>
        <strain evidence="1">UMSG3</strain>
    </source>
</reference>
<keyword evidence="2" id="KW-1185">Reference proteome</keyword>